<organism evidence="12">
    <name type="scientific">Planktothricoides raciborskii GIHE-MW2</name>
    <dbReference type="NCBI Taxonomy" id="2792601"/>
    <lineage>
        <taxon>Bacteria</taxon>
        <taxon>Bacillati</taxon>
        <taxon>Cyanobacteriota</taxon>
        <taxon>Cyanophyceae</taxon>
        <taxon>Oscillatoriophycideae</taxon>
        <taxon>Oscillatoriales</taxon>
        <taxon>Oscillatoriaceae</taxon>
        <taxon>Planktothricoides</taxon>
    </lineage>
</organism>
<dbReference type="InterPro" id="IPR051060">
    <property type="entry name" value="Carbamoyltrans_HypF-like"/>
</dbReference>
<dbReference type="GO" id="GO:0003998">
    <property type="term" value="F:acylphosphatase activity"/>
    <property type="evidence" value="ECO:0007669"/>
    <property type="project" value="UniProtKB-EC"/>
</dbReference>
<dbReference type="Gene3D" id="3.30.110.120">
    <property type="match status" value="1"/>
</dbReference>
<feature type="active site" evidence="9">
    <location>
        <position position="38"/>
    </location>
</feature>
<dbReference type="InterPro" id="IPR017860">
    <property type="entry name" value="Peptidase_M22_CS"/>
</dbReference>
<evidence type="ECO:0000256" key="5">
    <source>
        <dbReference type="ARBA" id="ARBA00022771"/>
    </source>
</evidence>
<dbReference type="EC" id="6.2.-.-" evidence="8"/>
<dbReference type="EMBL" id="CP159837">
    <property type="protein sequence ID" value="XCM38673.1"/>
    <property type="molecule type" value="Genomic_DNA"/>
</dbReference>
<dbReference type="PIRSF" id="PIRSF006256">
    <property type="entry name" value="CMPcnvr_hdrg_mat"/>
    <property type="match status" value="1"/>
</dbReference>
<dbReference type="GO" id="GO:0051604">
    <property type="term" value="P:protein maturation"/>
    <property type="evidence" value="ECO:0007669"/>
    <property type="project" value="TreeGrafter"/>
</dbReference>
<dbReference type="InterPro" id="IPR006070">
    <property type="entry name" value="Sua5-like_dom"/>
</dbReference>
<dbReference type="NCBIfam" id="TIGR00143">
    <property type="entry name" value="hypF"/>
    <property type="match status" value="1"/>
</dbReference>
<dbReference type="Pfam" id="PF17788">
    <property type="entry name" value="HypF_C"/>
    <property type="match status" value="1"/>
</dbReference>
<dbReference type="PANTHER" id="PTHR42959">
    <property type="entry name" value="CARBAMOYLTRANSFERASE"/>
    <property type="match status" value="1"/>
</dbReference>
<dbReference type="Gene3D" id="3.30.420.360">
    <property type="match status" value="1"/>
</dbReference>
<dbReference type="PROSITE" id="PS00150">
    <property type="entry name" value="ACYLPHOSPHATASE_1"/>
    <property type="match status" value="1"/>
</dbReference>
<dbReference type="GO" id="GO:0016874">
    <property type="term" value="F:ligase activity"/>
    <property type="evidence" value="ECO:0007669"/>
    <property type="project" value="UniProtKB-UniRule"/>
</dbReference>
<keyword evidence="6" id="KW-0862">Zinc</keyword>
<dbReference type="Gene3D" id="3.30.420.40">
    <property type="match status" value="1"/>
</dbReference>
<dbReference type="InterPro" id="IPR036046">
    <property type="entry name" value="Acylphosphatase-like_dom_sf"/>
</dbReference>
<dbReference type="InterPro" id="IPR017945">
    <property type="entry name" value="DHBP_synth_RibB-like_a/b_dom"/>
</dbReference>
<feature type="active site" evidence="9">
    <location>
        <position position="20"/>
    </location>
</feature>
<keyword evidence="9" id="KW-0378">Hydrolase</keyword>
<dbReference type="PROSITE" id="PS01016">
    <property type="entry name" value="GLYCOPROTEASE"/>
    <property type="match status" value="1"/>
</dbReference>
<dbReference type="Pfam" id="PF07503">
    <property type="entry name" value="zf-HYPF"/>
    <property type="match status" value="2"/>
</dbReference>
<feature type="domain" description="YrdC-like" evidence="11">
    <location>
        <begin position="201"/>
        <end position="389"/>
    </location>
</feature>
<evidence type="ECO:0000256" key="6">
    <source>
        <dbReference type="ARBA" id="ARBA00022833"/>
    </source>
</evidence>
<dbReference type="PROSITE" id="PS51160">
    <property type="entry name" value="ACYLPHOSPHATASE_3"/>
    <property type="match status" value="1"/>
</dbReference>
<dbReference type="GO" id="GO:0016743">
    <property type="term" value="F:carboxyl- or carbamoyltransferase activity"/>
    <property type="evidence" value="ECO:0007669"/>
    <property type="project" value="UniProtKB-UniRule"/>
</dbReference>
<evidence type="ECO:0000256" key="2">
    <source>
        <dbReference type="ARBA" id="ARBA00008097"/>
    </source>
</evidence>
<keyword evidence="5" id="KW-0863">Zinc-finger</keyword>
<feature type="domain" description="Acylphosphatase-like" evidence="10">
    <location>
        <begin position="5"/>
        <end position="91"/>
    </location>
</feature>
<accession>A0AAU8JIJ8</accession>
<dbReference type="Pfam" id="PF01300">
    <property type="entry name" value="Sua5_yciO_yrdC"/>
    <property type="match status" value="1"/>
</dbReference>
<evidence type="ECO:0000256" key="9">
    <source>
        <dbReference type="PROSITE-ProRule" id="PRU00520"/>
    </source>
</evidence>
<comment type="pathway">
    <text evidence="1">Protein modification; [NiFe] hydrogenase maturation.</text>
</comment>
<dbReference type="InterPro" id="IPR055128">
    <property type="entry name" value="HypF_C_2"/>
</dbReference>
<dbReference type="Pfam" id="PF22521">
    <property type="entry name" value="HypF_C_2"/>
    <property type="match status" value="1"/>
</dbReference>
<comment type="catalytic activity">
    <reaction evidence="9">
        <text>an acyl phosphate + H2O = a carboxylate + phosphate + H(+)</text>
        <dbReference type="Rhea" id="RHEA:14965"/>
        <dbReference type="ChEBI" id="CHEBI:15377"/>
        <dbReference type="ChEBI" id="CHEBI:15378"/>
        <dbReference type="ChEBI" id="CHEBI:29067"/>
        <dbReference type="ChEBI" id="CHEBI:43474"/>
        <dbReference type="ChEBI" id="CHEBI:59918"/>
        <dbReference type="EC" id="3.6.1.7"/>
    </reaction>
</comment>
<dbReference type="Gene3D" id="3.90.870.50">
    <property type="match status" value="1"/>
</dbReference>
<comment type="similarity">
    <text evidence="2 8">Belongs to the carbamoyltransferase HypF family.</text>
</comment>
<dbReference type="PANTHER" id="PTHR42959:SF1">
    <property type="entry name" value="CARBAMOYLTRANSFERASE HYPF"/>
    <property type="match status" value="1"/>
</dbReference>
<dbReference type="Pfam" id="PF00708">
    <property type="entry name" value="Acylphosphatase"/>
    <property type="match status" value="1"/>
</dbReference>
<keyword evidence="4" id="KW-0479">Metal-binding</keyword>
<dbReference type="SUPFAM" id="SSF55821">
    <property type="entry name" value="YrdC/RibB"/>
    <property type="match status" value="1"/>
</dbReference>
<name>A0AAU8JIJ8_9CYAN</name>
<evidence type="ECO:0000259" key="11">
    <source>
        <dbReference type="PROSITE" id="PS51163"/>
    </source>
</evidence>
<gene>
    <name evidence="12" type="primary">hypF</name>
    <name evidence="12" type="ORF">ABWT76_001533</name>
</gene>
<dbReference type="GO" id="GO:0008270">
    <property type="term" value="F:zinc ion binding"/>
    <property type="evidence" value="ECO:0007669"/>
    <property type="project" value="UniProtKB-KW"/>
</dbReference>
<evidence type="ECO:0000256" key="1">
    <source>
        <dbReference type="ARBA" id="ARBA00004711"/>
    </source>
</evidence>
<dbReference type="GO" id="GO:0003725">
    <property type="term" value="F:double-stranded RNA binding"/>
    <property type="evidence" value="ECO:0007669"/>
    <property type="project" value="InterPro"/>
</dbReference>
<sequence length="798" mass="88247">MSKISCCLKIQGAVQGVGFRPFIYRLATELNLVGWVNNSAEGVMISVEGDRALLETFIERIKTEKPPASFIQSLEINWAEIIGYENFEIRPSLPGTKTAIVLADLATCPDCFAEIFDPENRRYRYPFTNCTNCGPRYTIIESVPYDRPATTMKKFDLCSDCEREYHNPSDRRFHAQPNACPQCGPHLELWDKNGDILQSHDGALMATVAAIREGKIVAIKGLGGFHLMVDAHNEAAVQRLRDKKHRPDKPFALMYPSLAKVQGVCEVSEIEADLLRSPQAPIVLLRLKNSGKNNHIAPAVSPGNPYLGIMLPYTPLHHLLMAELGDPVVATSGNLADEPICTDEAEAIARLGNIADLFLVHNRPIARPVDDSVVRVVSDRLQVIRRARGYAPLPVFLPKFLQAENGQSGKDNGAEKSGSNLLAVGGHFKNAIAILMADKVFLSQHIGDMETPQAFDAFQTVIKTLGSIYDFQPDGIACDAHPDYISSEYARSQSSFFGLPVFSVQHHYAHVLACMAENQIEPPVLGISWDGTGYGLDGTIWGGEFLAVSDRSFQRVAHWRTFRLPGGEKAVKEPRRVALGLLYELFGADFDDGFNPFNPLPLQDFSPRELQVIKTMLQKQLNAPLTSSMGRLFDAIAALIGLRQTVTFEGQGAMELEFILSQIDGIDSEINPINRDAEYSFAIENNPANLPNQPLIVDWQPMIREILADLRFQQPIALVSLKFHNTLVAATVAIAKQVGIEKIALTGGCFQNKYLTERMIQKLTEANFRPYWHQWVPPNDGGLALGQIIAALREPAVG</sequence>
<dbReference type="AlphaFoldDB" id="A0AAU8JIJ8"/>
<evidence type="ECO:0000256" key="4">
    <source>
        <dbReference type="ARBA" id="ARBA00022723"/>
    </source>
</evidence>
<evidence type="ECO:0000256" key="3">
    <source>
        <dbReference type="ARBA" id="ARBA00022598"/>
    </source>
</evidence>
<evidence type="ECO:0000256" key="7">
    <source>
        <dbReference type="ARBA" id="ARBA00048220"/>
    </source>
</evidence>
<dbReference type="InterPro" id="IPR011125">
    <property type="entry name" value="Znf_HypF"/>
</dbReference>
<reference evidence="12" key="1">
    <citation type="submission" date="2024-07" db="EMBL/GenBank/DDBJ databases">
        <authorList>
            <person name="Kim Y.J."/>
            <person name="Jeong J.Y."/>
        </authorList>
    </citation>
    <scope>NUCLEOTIDE SEQUENCE</scope>
    <source>
        <strain evidence="12">GIHE-MW2</strain>
    </source>
</reference>
<dbReference type="PROSITE" id="PS51163">
    <property type="entry name" value="YRDC"/>
    <property type="match status" value="1"/>
</dbReference>
<dbReference type="InterPro" id="IPR004421">
    <property type="entry name" value="Carbamoyltransferase_HypF"/>
</dbReference>
<evidence type="ECO:0000259" key="10">
    <source>
        <dbReference type="PROSITE" id="PS51160"/>
    </source>
</evidence>
<dbReference type="InterPro" id="IPR041440">
    <property type="entry name" value="HypF_C"/>
</dbReference>
<dbReference type="FunFam" id="3.30.420.40:FF:000124">
    <property type="entry name" value="Carbamoyltransferase HypF"/>
    <property type="match status" value="1"/>
</dbReference>
<dbReference type="InterPro" id="IPR001792">
    <property type="entry name" value="Acylphosphatase-like_dom"/>
</dbReference>
<dbReference type="SUPFAM" id="SSF54975">
    <property type="entry name" value="Acylphosphatase/BLUF domain-like"/>
    <property type="match status" value="1"/>
</dbReference>
<proteinExistence type="inferred from homology"/>
<protein>
    <recommendedName>
        <fullName evidence="8">Carbamoyltransferase</fullName>
        <ecNumber evidence="8">6.2.-.-</ecNumber>
    </recommendedName>
</protein>
<dbReference type="InterPro" id="IPR017968">
    <property type="entry name" value="Acylphosphatase_CS"/>
</dbReference>
<keyword evidence="3 12" id="KW-0436">Ligase</keyword>
<evidence type="ECO:0000256" key="8">
    <source>
        <dbReference type="PIRNR" id="PIRNR006256"/>
    </source>
</evidence>
<dbReference type="RefSeq" id="WP_354635890.1">
    <property type="nucleotide sequence ID" value="NZ_CP159837.1"/>
</dbReference>
<comment type="catalytic activity">
    <reaction evidence="7">
        <text>C-terminal L-cysteinyl-[HypE protein] + carbamoyl phosphate + ATP + H2O = C-terminal S-carboxamide-L-cysteinyl-[HypE protein] + AMP + phosphate + diphosphate + H(+)</text>
        <dbReference type="Rhea" id="RHEA:55636"/>
        <dbReference type="Rhea" id="RHEA-COMP:14247"/>
        <dbReference type="Rhea" id="RHEA-COMP:14392"/>
        <dbReference type="ChEBI" id="CHEBI:15377"/>
        <dbReference type="ChEBI" id="CHEBI:15378"/>
        <dbReference type="ChEBI" id="CHEBI:30616"/>
        <dbReference type="ChEBI" id="CHEBI:33019"/>
        <dbReference type="ChEBI" id="CHEBI:43474"/>
        <dbReference type="ChEBI" id="CHEBI:58228"/>
        <dbReference type="ChEBI" id="CHEBI:76913"/>
        <dbReference type="ChEBI" id="CHEBI:139126"/>
        <dbReference type="ChEBI" id="CHEBI:456215"/>
    </reaction>
</comment>
<evidence type="ECO:0000313" key="12">
    <source>
        <dbReference type="EMBL" id="XCM38673.1"/>
    </source>
</evidence>